<keyword evidence="3" id="KW-1185">Reference proteome</keyword>
<dbReference type="Proteomes" id="UP000887565">
    <property type="component" value="Unplaced"/>
</dbReference>
<evidence type="ECO:0000256" key="1">
    <source>
        <dbReference type="SAM" id="Coils"/>
    </source>
</evidence>
<name>A0A915L5K4_ROMCU</name>
<reference evidence="4" key="1">
    <citation type="submission" date="2022-11" db="UniProtKB">
        <authorList>
            <consortium name="WormBaseParasite"/>
        </authorList>
    </citation>
    <scope>IDENTIFICATION</scope>
</reference>
<proteinExistence type="predicted"/>
<dbReference type="AlphaFoldDB" id="A0A915L5K4"/>
<feature type="coiled-coil region" evidence="1">
    <location>
        <begin position="52"/>
        <end position="93"/>
    </location>
</feature>
<organism evidence="3 4">
    <name type="scientific">Romanomermis culicivorax</name>
    <name type="common">Nematode worm</name>
    <dbReference type="NCBI Taxonomy" id="13658"/>
    <lineage>
        <taxon>Eukaryota</taxon>
        <taxon>Metazoa</taxon>
        <taxon>Ecdysozoa</taxon>
        <taxon>Nematoda</taxon>
        <taxon>Enoplea</taxon>
        <taxon>Dorylaimia</taxon>
        <taxon>Mermithida</taxon>
        <taxon>Mermithoidea</taxon>
        <taxon>Mermithidae</taxon>
        <taxon>Romanomermis</taxon>
    </lineage>
</organism>
<accession>A0A915L5K4</accession>
<sequence length="154" mass="17810">MTIIYCEACQAKNSKSLFYCFCSLKVQNVSYQMTWFKSVRLMATLREVQYTLQEKIEQVRRRDRLIDELEDELLAREREISAMKREIRRYQNVVVKLTAINNTLRNSVKPGSTIVTSAPIIKAFENRPDFKAPKSPGNDSGAEFDQFPSLCTTV</sequence>
<evidence type="ECO:0000313" key="4">
    <source>
        <dbReference type="WBParaSite" id="nRc.2.0.1.t45060-RA"/>
    </source>
</evidence>
<dbReference type="Gene3D" id="1.20.5.170">
    <property type="match status" value="1"/>
</dbReference>
<dbReference type="WBParaSite" id="nRc.2.0.1.t45060-RA">
    <property type="protein sequence ID" value="nRc.2.0.1.t45060-RA"/>
    <property type="gene ID" value="nRc.2.0.1.g45060"/>
</dbReference>
<protein>
    <submittedName>
        <fullName evidence="4">Uncharacterized protein</fullName>
    </submittedName>
</protein>
<keyword evidence="1" id="KW-0175">Coiled coil</keyword>
<evidence type="ECO:0000256" key="2">
    <source>
        <dbReference type="SAM" id="MobiDB-lite"/>
    </source>
</evidence>
<feature type="region of interest" description="Disordered" evidence="2">
    <location>
        <begin position="129"/>
        <end position="154"/>
    </location>
</feature>
<evidence type="ECO:0000313" key="3">
    <source>
        <dbReference type="Proteomes" id="UP000887565"/>
    </source>
</evidence>